<evidence type="ECO:0000256" key="8">
    <source>
        <dbReference type="HAMAP-Rule" id="MF_01105"/>
    </source>
</evidence>
<dbReference type="Gene3D" id="3.40.1160.10">
    <property type="entry name" value="Acetylglutamate kinase-like"/>
    <property type="match status" value="1"/>
</dbReference>
<evidence type="ECO:0000259" key="9">
    <source>
        <dbReference type="PROSITE" id="PS51186"/>
    </source>
</evidence>
<feature type="domain" description="N-acetyltransferase" evidence="9">
    <location>
        <begin position="287"/>
        <end position="438"/>
    </location>
</feature>
<dbReference type="CDD" id="cd04237">
    <property type="entry name" value="AAK_NAGS-ABP"/>
    <property type="match status" value="1"/>
</dbReference>
<dbReference type="Proteomes" id="UP001595476">
    <property type="component" value="Unassembled WGS sequence"/>
</dbReference>
<evidence type="ECO:0000313" key="10">
    <source>
        <dbReference type="EMBL" id="MFC3152446.1"/>
    </source>
</evidence>
<comment type="similarity">
    <text evidence="2 8">Belongs to the acetyltransferase family. ArgA subfamily.</text>
</comment>
<reference evidence="11" key="1">
    <citation type="journal article" date="2019" name="Int. J. Syst. Evol. Microbiol.">
        <title>The Global Catalogue of Microorganisms (GCM) 10K type strain sequencing project: providing services to taxonomists for standard genome sequencing and annotation.</title>
        <authorList>
            <consortium name="The Broad Institute Genomics Platform"/>
            <consortium name="The Broad Institute Genome Sequencing Center for Infectious Disease"/>
            <person name="Wu L."/>
            <person name="Ma J."/>
        </authorList>
    </citation>
    <scope>NUCLEOTIDE SEQUENCE [LARGE SCALE GENOMIC DNA]</scope>
    <source>
        <strain evidence="11">KCTC 52438</strain>
    </source>
</reference>
<dbReference type="PANTHER" id="PTHR30602">
    <property type="entry name" value="AMINO-ACID ACETYLTRANSFERASE"/>
    <property type="match status" value="1"/>
</dbReference>
<keyword evidence="6 8" id="KW-0012">Acyltransferase</keyword>
<proteinExistence type="inferred from homology"/>
<dbReference type="NCBIfam" id="TIGR01890">
    <property type="entry name" value="N-Ac-Glu-synth"/>
    <property type="match status" value="1"/>
</dbReference>
<dbReference type="RefSeq" id="WP_386722377.1">
    <property type="nucleotide sequence ID" value="NZ_JBHRSZ010000007.1"/>
</dbReference>
<name>A0ABV7HI19_9GAMM</name>
<dbReference type="InterPro" id="IPR000182">
    <property type="entry name" value="GNAT_dom"/>
</dbReference>
<dbReference type="EC" id="2.3.1.1" evidence="8"/>
<evidence type="ECO:0000256" key="5">
    <source>
        <dbReference type="ARBA" id="ARBA00022679"/>
    </source>
</evidence>
<dbReference type="CDD" id="cd04301">
    <property type="entry name" value="NAT_SF"/>
    <property type="match status" value="1"/>
</dbReference>
<evidence type="ECO:0000256" key="2">
    <source>
        <dbReference type="ARBA" id="ARBA00009145"/>
    </source>
</evidence>
<keyword evidence="3 8" id="KW-0055">Arginine biosynthesis</keyword>
<comment type="pathway">
    <text evidence="1 8">Amino-acid biosynthesis; L-arginine biosynthesis; N(2)-acetyl-L-ornithine from L-glutamate: step 1/4.</text>
</comment>
<evidence type="ECO:0000256" key="6">
    <source>
        <dbReference type="ARBA" id="ARBA00023315"/>
    </source>
</evidence>
<keyword evidence="5 8" id="KW-0808">Transferase</keyword>
<dbReference type="SUPFAM" id="SSF55729">
    <property type="entry name" value="Acyl-CoA N-acyltransferases (Nat)"/>
    <property type="match status" value="1"/>
</dbReference>
<organism evidence="10 11">
    <name type="scientific">Litoribrevibacter euphylliae</name>
    <dbReference type="NCBI Taxonomy" id="1834034"/>
    <lineage>
        <taxon>Bacteria</taxon>
        <taxon>Pseudomonadati</taxon>
        <taxon>Pseudomonadota</taxon>
        <taxon>Gammaproteobacteria</taxon>
        <taxon>Oceanospirillales</taxon>
        <taxon>Oceanospirillaceae</taxon>
        <taxon>Litoribrevibacter</taxon>
    </lineage>
</organism>
<gene>
    <name evidence="8 10" type="primary">argA</name>
    <name evidence="10" type="ORF">ACFOEK_15530</name>
</gene>
<dbReference type="HAMAP" id="MF_01105">
    <property type="entry name" value="N_acetyl_glu_synth"/>
    <property type="match status" value="1"/>
</dbReference>
<evidence type="ECO:0000256" key="7">
    <source>
        <dbReference type="ARBA" id="ARBA00048372"/>
    </source>
</evidence>
<dbReference type="GO" id="GO:0016746">
    <property type="term" value="F:acyltransferase activity"/>
    <property type="evidence" value="ECO:0007669"/>
    <property type="project" value="UniProtKB-KW"/>
</dbReference>
<dbReference type="Gene3D" id="3.40.630.30">
    <property type="match status" value="1"/>
</dbReference>
<comment type="miscellaneous">
    <text evidence="8">In bacteria which possess the bifunctional enzyme ornithine acetyltransferase/N-acetylglutamate synthase (ArgJ), ArgA fulfills an anaplerotic role.</text>
</comment>
<dbReference type="PROSITE" id="PS51186">
    <property type="entry name" value="GNAT"/>
    <property type="match status" value="1"/>
</dbReference>
<keyword evidence="4 8" id="KW-0028">Amino-acid biosynthesis</keyword>
<dbReference type="InterPro" id="IPR001048">
    <property type="entry name" value="Asp/Glu/Uridylate_kinase"/>
</dbReference>
<keyword evidence="8" id="KW-0963">Cytoplasm</keyword>
<dbReference type="Pfam" id="PF00583">
    <property type="entry name" value="Acetyltransf_1"/>
    <property type="match status" value="1"/>
</dbReference>
<dbReference type="InterPro" id="IPR010167">
    <property type="entry name" value="NH2A_AcTrfase"/>
</dbReference>
<dbReference type="Pfam" id="PF00696">
    <property type="entry name" value="AA_kinase"/>
    <property type="match status" value="1"/>
</dbReference>
<dbReference type="InterPro" id="IPR036393">
    <property type="entry name" value="AceGlu_kinase-like_sf"/>
</dbReference>
<comment type="catalytic activity">
    <reaction evidence="7 8">
        <text>L-glutamate + acetyl-CoA = N-acetyl-L-glutamate + CoA + H(+)</text>
        <dbReference type="Rhea" id="RHEA:24292"/>
        <dbReference type="ChEBI" id="CHEBI:15378"/>
        <dbReference type="ChEBI" id="CHEBI:29985"/>
        <dbReference type="ChEBI" id="CHEBI:44337"/>
        <dbReference type="ChEBI" id="CHEBI:57287"/>
        <dbReference type="ChEBI" id="CHEBI:57288"/>
        <dbReference type="EC" id="2.3.1.1"/>
    </reaction>
</comment>
<dbReference type="NCBIfam" id="NF003641">
    <property type="entry name" value="PRK05279.1"/>
    <property type="match status" value="1"/>
</dbReference>
<dbReference type="PANTHER" id="PTHR30602:SF12">
    <property type="entry name" value="AMINO-ACID ACETYLTRANSFERASE NAGS1, CHLOROPLASTIC-RELATED"/>
    <property type="match status" value="1"/>
</dbReference>
<dbReference type="InterPro" id="IPR016181">
    <property type="entry name" value="Acyl_CoA_acyltransferase"/>
</dbReference>
<dbReference type="PIRSF" id="PIRSF000423">
    <property type="entry name" value="ArgA"/>
    <property type="match status" value="1"/>
</dbReference>
<comment type="caution">
    <text evidence="10">The sequence shown here is derived from an EMBL/GenBank/DDBJ whole genome shotgun (WGS) entry which is preliminary data.</text>
</comment>
<comment type="subcellular location">
    <subcellularLocation>
        <location evidence="8">Cytoplasm</location>
    </subcellularLocation>
</comment>
<keyword evidence="11" id="KW-1185">Reference proteome</keyword>
<protein>
    <recommendedName>
        <fullName evidence="8">Amino-acid acetyltransferase</fullName>
        <ecNumber evidence="8">2.3.1.1</ecNumber>
    </recommendedName>
    <alternativeName>
        <fullName evidence="8">N-acetylglutamate synthase</fullName>
        <shortName evidence="8">AGS</shortName>
        <shortName evidence="8">NAGS</shortName>
    </alternativeName>
</protein>
<sequence>MEQKQYVQWFRNTSPYINAHRGTTIVLLLNGESIADPNLPNIIHDIATLSSLGAKLCIVFGARPQIEQKLSEHQIESIIQQCHRVTSDTALPHIKDAVGSIRIQLEALLSMGLPNSPMHGADIRISSGNYITAQPIGVREGVDFGHTGEVRRVDHQAILDDLSQGRIVLIPPLGFSPTGEVFNLPSEALATDVAKAINADKLILFQKEAGVIQDEKLIRELTPLKIKTLLANSALEPVIEANLKSSLVALNYLSRVHLVSYQSDGALLQELYTLDGQGTLLTREPSEVLRRASISDVAGILDLIQPLEEQGILVKRSRERLEQEIEQFIVMDWEGMIVGCSAIFPYQDSDTKTTWAELACVVVHPDYRGNDRGEKLLHYVEQECQKRQYNKLFVLTTRTGHWFIEHGFQAMAPEQLPPARKELYNWQRNSLILAKTIKAAATS</sequence>
<evidence type="ECO:0000256" key="1">
    <source>
        <dbReference type="ARBA" id="ARBA00004925"/>
    </source>
</evidence>
<dbReference type="SUPFAM" id="SSF53633">
    <property type="entry name" value="Carbamate kinase-like"/>
    <property type="match status" value="1"/>
</dbReference>
<evidence type="ECO:0000313" key="11">
    <source>
        <dbReference type="Proteomes" id="UP001595476"/>
    </source>
</evidence>
<dbReference type="EMBL" id="JBHRSZ010000007">
    <property type="protein sequence ID" value="MFC3152446.1"/>
    <property type="molecule type" value="Genomic_DNA"/>
</dbReference>
<evidence type="ECO:0000256" key="3">
    <source>
        <dbReference type="ARBA" id="ARBA00022571"/>
    </source>
</evidence>
<dbReference type="InterPro" id="IPR033719">
    <property type="entry name" value="NAGS_kin"/>
</dbReference>
<accession>A0ABV7HI19</accession>
<evidence type="ECO:0000256" key="4">
    <source>
        <dbReference type="ARBA" id="ARBA00022605"/>
    </source>
</evidence>